<dbReference type="HOGENOM" id="CLU_1533500_0_0_1"/>
<protein>
    <submittedName>
        <fullName evidence="1">Uncharacterized protein</fullName>
    </submittedName>
</protein>
<evidence type="ECO:0000313" key="1">
    <source>
        <dbReference type="EMBL" id="EOA87642.1"/>
    </source>
</evidence>
<gene>
    <name evidence="1" type="ORF">SETTUDRAFT_39420</name>
</gene>
<dbReference type="AlphaFoldDB" id="R0KI05"/>
<proteinExistence type="predicted"/>
<accession>R0KI05</accession>
<dbReference type="EMBL" id="KB908581">
    <property type="protein sequence ID" value="EOA87642.1"/>
    <property type="molecule type" value="Genomic_DNA"/>
</dbReference>
<keyword evidence="2" id="KW-1185">Reference proteome</keyword>
<dbReference type="RefSeq" id="XP_008024737.1">
    <property type="nucleotide sequence ID" value="XM_008026546.1"/>
</dbReference>
<organism evidence="1 2">
    <name type="scientific">Exserohilum turcicum (strain 28A)</name>
    <name type="common">Northern leaf blight fungus</name>
    <name type="synonym">Setosphaeria turcica</name>
    <dbReference type="NCBI Taxonomy" id="671987"/>
    <lineage>
        <taxon>Eukaryota</taxon>
        <taxon>Fungi</taxon>
        <taxon>Dikarya</taxon>
        <taxon>Ascomycota</taxon>
        <taxon>Pezizomycotina</taxon>
        <taxon>Dothideomycetes</taxon>
        <taxon>Pleosporomycetidae</taxon>
        <taxon>Pleosporales</taxon>
        <taxon>Pleosporineae</taxon>
        <taxon>Pleosporaceae</taxon>
        <taxon>Exserohilum</taxon>
    </lineage>
</organism>
<evidence type="ECO:0000313" key="2">
    <source>
        <dbReference type="Proteomes" id="UP000016935"/>
    </source>
</evidence>
<sequence>MLIDISEEYYAWHEGAYSTLLNALLPHLHPMLGRHVYDLLGGIEDIAKGNMGACVRTKMSVGEFEDMFGGEAEAERYLTRPLTRSVEIYCVSGAVWDTGYKNVQSRAAYSEWQQRCVRVEREKGVRMCDVVEELRGVLKPEDFAQQEGNAEILLQWQMADLRATSANFGGINSIW</sequence>
<name>R0KI05_EXST2</name>
<dbReference type="OrthoDB" id="3746467at2759"/>
<reference evidence="1 2" key="1">
    <citation type="journal article" date="2012" name="PLoS Pathog.">
        <title>Diverse lifestyles and strategies of plant pathogenesis encoded in the genomes of eighteen Dothideomycetes fungi.</title>
        <authorList>
            <person name="Ohm R.A."/>
            <person name="Feau N."/>
            <person name="Henrissat B."/>
            <person name="Schoch C.L."/>
            <person name="Horwitz B.A."/>
            <person name="Barry K.W."/>
            <person name="Condon B.J."/>
            <person name="Copeland A.C."/>
            <person name="Dhillon B."/>
            <person name="Glaser F."/>
            <person name="Hesse C.N."/>
            <person name="Kosti I."/>
            <person name="LaButti K."/>
            <person name="Lindquist E.A."/>
            <person name="Lucas S."/>
            <person name="Salamov A.A."/>
            <person name="Bradshaw R.E."/>
            <person name="Ciuffetti L."/>
            <person name="Hamelin R.C."/>
            <person name="Kema G.H.J."/>
            <person name="Lawrence C."/>
            <person name="Scott J.A."/>
            <person name="Spatafora J.W."/>
            <person name="Turgeon B.G."/>
            <person name="de Wit P.J.G.M."/>
            <person name="Zhong S."/>
            <person name="Goodwin S.B."/>
            <person name="Grigoriev I.V."/>
        </authorList>
    </citation>
    <scope>NUCLEOTIDE SEQUENCE [LARGE SCALE GENOMIC DNA]</scope>
    <source>
        <strain evidence="2">28A</strain>
    </source>
</reference>
<dbReference type="GeneID" id="19404475"/>
<reference evidence="1 2" key="2">
    <citation type="journal article" date="2013" name="PLoS Genet.">
        <title>Comparative genome structure, secondary metabolite, and effector coding capacity across Cochliobolus pathogens.</title>
        <authorList>
            <person name="Condon B.J."/>
            <person name="Leng Y."/>
            <person name="Wu D."/>
            <person name="Bushley K.E."/>
            <person name="Ohm R.A."/>
            <person name="Otillar R."/>
            <person name="Martin J."/>
            <person name="Schackwitz W."/>
            <person name="Grimwood J."/>
            <person name="MohdZainudin N."/>
            <person name="Xue C."/>
            <person name="Wang R."/>
            <person name="Manning V.A."/>
            <person name="Dhillon B."/>
            <person name="Tu Z.J."/>
            <person name="Steffenson B.J."/>
            <person name="Salamov A."/>
            <person name="Sun H."/>
            <person name="Lowry S."/>
            <person name="LaButti K."/>
            <person name="Han J."/>
            <person name="Copeland A."/>
            <person name="Lindquist E."/>
            <person name="Barry K."/>
            <person name="Schmutz J."/>
            <person name="Baker S.E."/>
            <person name="Ciuffetti L.M."/>
            <person name="Grigoriev I.V."/>
            <person name="Zhong S."/>
            <person name="Turgeon B.G."/>
        </authorList>
    </citation>
    <scope>NUCLEOTIDE SEQUENCE [LARGE SCALE GENOMIC DNA]</scope>
    <source>
        <strain evidence="2">28A</strain>
    </source>
</reference>
<dbReference type="Proteomes" id="UP000016935">
    <property type="component" value="Unassembled WGS sequence"/>
</dbReference>